<protein>
    <submittedName>
        <fullName evidence="3">Uncharacterized protein</fullName>
    </submittedName>
</protein>
<evidence type="ECO:0000256" key="1">
    <source>
        <dbReference type="SAM" id="MobiDB-lite"/>
    </source>
</evidence>
<keyword evidence="2" id="KW-1133">Transmembrane helix</keyword>
<dbReference type="EMBL" id="OX395127">
    <property type="protein sequence ID" value="CAI5765755.1"/>
    <property type="molecule type" value="Genomic_DNA"/>
</dbReference>
<feature type="transmembrane region" description="Helical" evidence="2">
    <location>
        <begin position="76"/>
        <end position="94"/>
    </location>
</feature>
<evidence type="ECO:0000313" key="4">
    <source>
        <dbReference type="Proteomes" id="UP001178461"/>
    </source>
</evidence>
<organism evidence="3 4">
    <name type="scientific">Podarcis lilfordi</name>
    <name type="common">Lilford's wall lizard</name>
    <dbReference type="NCBI Taxonomy" id="74358"/>
    <lineage>
        <taxon>Eukaryota</taxon>
        <taxon>Metazoa</taxon>
        <taxon>Chordata</taxon>
        <taxon>Craniata</taxon>
        <taxon>Vertebrata</taxon>
        <taxon>Euteleostomi</taxon>
        <taxon>Lepidosauria</taxon>
        <taxon>Squamata</taxon>
        <taxon>Bifurcata</taxon>
        <taxon>Unidentata</taxon>
        <taxon>Episquamata</taxon>
        <taxon>Laterata</taxon>
        <taxon>Lacertibaenia</taxon>
        <taxon>Lacertidae</taxon>
        <taxon>Podarcis</taxon>
    </lineage>
</organism>
<accession>A0AA35JTG0</accession>
<name>A0AA35JTG0_9SAUR</name>
<keyword evidence="4" id="KW-1185">Reference proteome</keyword>
<keyword evidence="2" id="KW-0812">Transmembrane</keyword>
<sequence length="151" mass="16587">MEPARTAPYKEKIVTIPTRAFSHRERRIKPPLALPIQKNHSMCKSETDPAKPDEAQGLYLYGSESPLHSAAITADAWVPSSIFLLLAFVVLMRAERLSRYGSKEERAVRNERAATCSMRRSTGAVNGSAAVASAGSPTDHLPGYQIHGRRT</sequence>
<proteinExistence type="predicted"/>
<dbReference type="Proteomes" id="UP001178461">
    <property type="component" value="Chromosome 2"/>
</dbReference>
<reference evidence="3" key="1">
    <citation type="submission" date="2022-12" db="EMBL/GenBank/DDBJ databases">
        <authorList>
            <person name="Alioto T."/>
            <person name="Alioto T."/>
            <person name="Gomez Garrido J."/>
        </authorList>
    </citation>
    <scope>NUCLEOTIDE SEQUENCE</scope>
</reference>
<feature type="compositionally biased region" description="Low complexity" evidence="1">
    <location>
        <begin position="127"/>
        <end position="136"/>
    </location>
</feature>
<gene>
    <name evidence="3" type="ORF">PODLI_1B041025</name>
</gene>
<evidence type="ECO:0000256" key="2">
    <source>
        <dbReference type="SAM" id="Phobius"/>
    </source>
</evidence>
<evidence type="ECO:0000313" key="3">
    <source>
        <dbReference type="EMBL" id="CAI5765755.1"/>
    </source>
</evidence>
<dbReference type="AlphaFoldDB" id="A0AA35JTG0"/>
<keyword evidence="2" id="KW-0472">Membrane</keyword>
<feature type="region of interest" description="Disordered" evidence="1">
    <location>
        <begin position="127"/>
        <end position="151"/>
    </location>
</feature>